<feature type="compositionally biased region" description="Basic and acidic residues" evidence="6">
    <location>
        <begin position="507"/>
        <end position="521"/>
    </location>
</feature>
<keyword evidence="4" id="KW-0238">DNA-binding</keyword>
<organism evidence="10 11">
    <name type="scientific">Striga hermonthica</name>
    <name type="common">Purple witchweed</name>
    <name type="synonym">Buchnera hermonthica</name>
    <dbReference type="NCBI Taxonomy" id="68872"/>
    <lineage>
        <taxon>Eukaryota</taxon>
        <taxon>Viridiplantae</taxon>
        <taxon>Streptophyta</taxon>
        <taxon>Embryophyta</taxon>
        <taxon>Tracheophyta</taxon>
        <taxon>Spermatophyta</taxon>
        <taxon>Magnoliopsida</taxon>
        <taxon>eudicotyledons</taxon>
        <taxon>Gunneridae</taxon>
        <taxon>Pentapetalae</taxon>
        <taxon>asterids</taxon>
        <taxon>lamiids</taxon>
        <taxon>Lamiales</taxon>
        <taxon>Orobanchaceae</taxon>
        <taxon>Buchnereae</taxon>
        <taxon>Striga</taxon>
    </lineage>
</organism>
<feature type="region of interest" description="Disordered" evidence="6">
    <location>
        <begin position="850"/>
        <end position="869"/>
    </location>
</feature>
<feature type="domain" description="C3H1-type" evidence="7">
    <location>
        <begin position="1121"/>
        <end position="1147"/>
    </location>
</feature>
<proteinExistence type="predicted"/>
<keyword evidence="11" id="KW-1185">Reference proteome</keyword>
<feature type="domain" description="GYF" evidence="8">
    <location>
        <begin position="589"/>
        <end position="642"/>
    </location>
</feature>
<feature type="compositionally biased region" description="Pro residues" evidence="6">
    <location>
        <begin position="904"/>
        <end position="915"/>
    </location>
</feature>
<dbReference type="PANTHER" id="PTHR46695">
    <property type="entry name" value="ZINC FINGER CCCH DOMAIN-CONTAINING PROTEIN 44-RELATED"/>
    <property type="match status" value="1"/>
</dbReference>
<feature type="zinc finger region" description="C3H1-type" evidence="5">
    <location>
        <begin position="1121"/>
        <end position="1147"/>
    </location>
</feature>
<feature type="region of interest" description="Disordered" evidence="6">
    <location>
        <begin position="12"/>
        <end position="93"/>
    </location>
</feature>
<keyword evidence="2 5" id="KW-0863">Zinc-finger</keyword>
<evidence type="ECO:0000256" key="3">
    <source>
        <dbReference type="ARBA" id="ARBA00022833"/>
    </source>
</evidence>
<dbReference type="SUPFAM" id="SSF55277">
    <property type="entry name" value="GYF domain"/>
    <property type="match status" value="1"/>
</dbReference>
<feature type="domain" description="DM2" evidence="9">
    <location>
        <begin position="394"/>
        <end position="477"/>
    </location>
</feature>
<evidence type="ECO:0000313" key="11">
    <source>
        <dbReference type="Proteomes" id="UP001153555"/>
    </source>
</evidence>
<dbReference type="Pfam" id="PF02201">
    <property type="entry name" value="SWIB"/>
    <property type="match status" value="1"/>
</dbReference>
<evidence type="ECO:0000256" key="2">
    <source>
        <dbReference type="ARBA" id="ARBA00022771"/>
    </source>
</evidence>
<dbReference type="InterPro" id="IPR019835">
    <property type="entry name" value="SWIB_domain"/>
</dbReference>
<dbReference type="InterPro" id="IPR036885">
    <property type="entry name" value="SWIB_MDM2_dom_sf"/>
</dbReference>
<feature type="region of interest" description="Disordered" evidence="6">
    <location>
        <begin position="984"/>
        <end position="1024"/>
    </location>
</feature>
<dbReference type="PROSITE" id="PS50829">
    <property type="entry name" value="GYF"/>
    <property type="match status" value="1"/>
</dbReference>
<evidence type="ECO:0000259" key="9">
    <source>
        <dbReference type="PROSITE" id="PS51925"/>
    </source>
</evidence>
<keyword evidence="3 5" id="KW-0862">Zinc</keyword>
<dbReference type="Gene3D" id="3.30.40.10">
    <property type="entry name" value="Zinc/RING finger domain, C3HC4 (zinc finger)"/>
    <property type="match status" value="1"/>
</dbReference>
<feature type="compositionally biased region" description="Polar residues" evidence="6">
    <location>
        <begin position="771"/>
        <end position="781"/>
    </location>
</feature>
<feature type="compositionally biased region" description="Polar residues" evidence="6">
    <location>
        <begin position="538"/>
        <end position="557"/>
    </location>
</feature>
<feature type="compositionally biased region" description="Basic and acidic residues" evidence="6">
    <location>
        <begin position="756"/>
        <end position="768"/>
    </location>
</feature>
<evidence type="ECO:0000256" key="6">
    <source>
        <dbReference type="SAM" id="MobiDB-lite"/>
    </source>
</evidence>
<dbReference type="InterPro" id="IPR019786">
    <property type="entry name" value="Zinc_finger_PHD-type_CS"/>
</dbReference>
<gene>
    <name evidence="10" type="ORF">SHERM_05784</name>
</gene>
<dbReference type="InterPro" id="IPR000571">
    <property type="entry name" value="Znf_CCCH"/>
</dbReference>
<dbReference type="SMART" id="SM00151">
    <property type="entry name" value="SWIB"/>
    <property type="match status" value="1"/>
</dbReference>
<dbReference type="InterPro" id="IPR011011">
    <property type="entry name" value="Znf_FYVE_PHD"/>
</dbReference>
<dbReference type="OrthoDB" id="6415790at2759"/>
<dbReference type="EMBL" id="CACSLK010031421">
    <property type="protein sequence ID" value="CAA0839215.1"/>
    <property type="molecule type" value="Genomic_DNA"/>
</dbReference>
<name>A0A9N7NZ17_STRHE</name>
<dbReference type="PROSITE" id="PS51925">
    <property type="entry name" value="SWIB_MDM2"/>
    <property type="match status" value="1"/>
</dbReference>
<feature type="region of interest" description="Disordered" evidence="6">
    <location>
        <begin position="494"/>
        <end position="559"/>
    </location>
</feature>
<dbReference type="SUPFAM" id="SSF47592">
    <property type="entry name" value="SWIB/MDM2 domain"/>
    <property type="match status" value="1"/>
</dbReference>
<evidence type="ECO:0000313" key="10">
    <source>
        <dbReference type="EMBL" id="CAA0839215.1"/>
    </source>
</evidence>
<feature type="compositionally biased region" description="Basic and acidic residues" evidence="6">
    <location>
        <begin position="854"/>
        <end position="863"/>
    </location>
</feature>
<dbReference type="GO" id="GO:0008270">
    <property type="term" value="F:zinc ion binding"/>
    <property type="evidence" value="ECO:0007669"/>
    <property type="project" value="UniProtKB-KW"/>
</dbReference>
<dbReference type="FunFam" id="3.30.40.10:FF:000303">
    <property type="entry name" value="Zinc finger CCCH domain-containing protein 19"/>
    <property type="match status" value="1"/>
</dbReference>
<dbReference type="InterPro" id="IPR013083">
    <property type="entry name" value="Znf_RING/FYVE/PHD"/>
</dbReference>
<feature type="region of interest" description="Disordered" evidence="6">
    <location>
        <begin position="300"/>
        <end position="396"/>
    </location>
</feature>
<evidence type="ECO:0000259" key="8">
    <source>
        <dbReference type="PROSITE" id="PS50829"/>
    </source>
</evidence>
<evidence type="ECO:0000256" key="4">
    <source>
        <dbReference type="ARBA" id="ARBA00023125"/>
    </source>
</evidence>
<dbReference type="InterPro" id="IPR003121">
    <property type="entry name" value="SWIB_MDM2_domain"/>
</dbReference>
<dbReference type="CDD" id="cd15568">
    <property type="entry name" value="PHD5_NSD"/>
    <property type="match status" value="1"/>
</dbReference>
<dbReference type="Proteomes" id="UP001153555">
    <property type="component" value="Unassembled WGS sequence"/>
</dbReference>
<dbReference type="Gene3D" id="1.10.245.10">
    <property type="entry name" value="SWIB/MDM2 domain"/>
    <property type="match status" value="1"/>
</dbReference>
<dbReference type="CDD" id="cd10567">
    <property type="entry name" value="SWIB-MDM2_like"/>
    <property type="match status" value="1"/>
</dbReference>
<keyword evidence="1 5" id="KW-0479">Metal-binding</keyword>
<dbReference type="SMART" id="SM00356">
    <property type="entry name" value="ZnF_C3H1"/>
    <property type="match status" value="1"/>
</dbReference>
<protein>
    <submittedName>
        <fullName evidence="10">Zinc finger CCCH domain-containing protein 44</fullName>
    </submittedName>
</protein>
<evidence type="ECO:0000259" key="7">
    <source>
        <dbReference type="PROSITE" id="PS50103"/>
    </source>
</evidence>
<accession>A0A9N7NZ17</accession>
<dbReference type="InterPro" id="IPR001965">
    <property type="entry name" value="Znf_PHD"/>
</dbReference>
<dbReference type="PANTHER" id="PTHR46695:SF4">
    <property type="entry name" value="ZINC FINGER CCCH DOMAIN-CONTAINING PROTEIN 44"/>
    <property type="match status" value="1"/>
</dbReference>
<dbReference type="InterPro" id="IPR036855">
    <property type="entry name" value="Znf_CCCH_sf"/>
</dbReference>
<dbReference type="SUPFAM" id="SSF90229">
    <property type="entry name" value="CCCH zinc finger"/>
    <property type="match status" value="1"/>
</dbReference>
<comment type="caution">
    <text evidence="10">The sequence shown here is derived from an EMBL/GenBank/DDBJ whole genome shotgun (WGS) entry which is preliminary data.</text>
</comment>
<evidence type="ECO:0000256" key="5">
    <source>
        <dbReference type="PROSITE-ProRule" id="PRU00723"/>
    </source>
</evidence>
<feature type="compositionally biased region" description="Basic and acidic residues" evidence="6">
    <location>
        <begin position="365"/>
        <end position="396"/>
    </location>
</feature>
<dbReference type="Pfam" id="PF02213">
    <property type="entry name" value="GYF"/>
    <property type="match status" value="1"/>
</dbReference>
<dbReference type="SMART" id="SM00444">
    <property type="entry name" value="GYF"/>
    <property type="match status" value="1"/>
</dbReference>
<evidence type="ECO:0000256" key="1">
    <source>
        <dbReference type="ARBA" id="ARBA00022723"/>
    </source>
</evidence>
<feature type="compositionally biased region" description="Basic residues" evidence="6">
    <location>
        <begin position="65"/>
        <end position="77"/>
    </location>
</feature>
<dbReference type="PROSITE" id="PS01359">
    <property type="entry name" value="ZF_PHD_1"/>
    <property type="match status" value="1"/>
</dbReference>
<dbReference type="SMART" id="SM00249">
    <property type="entry name" value="PHD"/>
    <property type="match status" value="1"/>
</dbReference>
<dbReference type="Pfam" id="PF13771">
    <property type="entry name" value="zf-HC5HC2H"/>
    <property type="match status" value="1"/>
</dbReference>
<feature type="region of interest" description="Disordered" evidence="6">
    <location>
        <begin position="756"/>
        <end position="783"/>
    </location>
</feature>
<feature type="compositionally biased region" description="Low complexity" evidence="6">
    <location>
        <begin position="1004"/>
        <end position="1015"/>
    </location>
</feature>
<reference evidence="10" key="1">
    <citation type="submission" date="2019-12" db="EMBL/GenBank/DDBJ databases">
        <authorList>
            <person name="Scholes J."/>
        </authorList>
    </citation>
    <scope>NUCLEOTIDE SEQUENCE</scope>
</reference>
<feature type="region of interest" description="Disordered" evidence="6">
    <location>
        <begin position="894"/>
        <end position="920"/>
    </location>
</feature>
<dbReference type="InterPro" id="IPR035445">
    <property type="entry name" value="GYF-like_dom_sf"/>
</dbReference>
<dbReference type="PROSITE" id="PS50103">
    <property type="entry name" value="ZF_C3H1"/>
    <property type="match status" value="1"/>
</dbReference>
<dbReference type="GO" id="GO:0003677">
    <property type="term" value="F:DNA binding"/>
    <property type="evidence" value="ECO:0007669"/>
    <property type="project" value="UniProtKB-KW"/>
</dbReference>
<dbReference type="InterPro" id="IPR003169">
    <property type="entry name" value="GYF"/>
</dbReference>
<dbReference type="SUPFAM" id="SSF57903">
    <property type="entry name" value="FYVE/PHD zinc finger"/>
    <property type="match status" value="1"/>
</dbReference>
<dbReference type="AlphaFoldDB" id="A0A9N7NZ17"/>
<sequence>MENIETLLAAVAQTQGFDDEERGSEHSKSPAVIPADTPPNATADVTPPASKEVAPAAVLDICAGGKRKRGRPPKGQRLRVNPRPPKRNKAVEEEEEEEEEDVCFICFDGGSLVLCDRKGCPKAYHPACIKRDEAFFRSKTKWNCGWHICIVCRKASYYMCYTCTYSLCKGCIKDTDYARVRGNKGFCSTCMKTIMLIENKDHANNEVGNCIDFDDQTSWEYLFKVYWVILKEKLSLTLNDLTRANKTRKGMTAGSYIPPRSILMPTAVNVEVPKGLTAGNYIPPRSILMPTAVNVEVPVTDSSTDPLELKKPQLEHNLPLPSDSNNMEKLNNRFEGDGPAKPSVEEIMQETGIEKATDEPGMDNDQDKLNSTKDTDKSCTSKDKNGEESEKPEADHITEWATKNLLGFVAHMKDGDVSAMSIFEVQTLLLDYINRNNLWDPRRKSQIKCDPRLKSIFGKTRVGHVEMLKLLESHILIKGDCQNNSSIPAGFVSSVRSDREADESEEDNKSSDDSKKGKEESPTQAQVIMNEKTDLGESFSSEKYANQENITNLTTDSTNDHYMQRSELETSTPTASVGNSPSPNVTDIEKLWHYRDPDGKIHGPFSMLQLRECSTTGLYAPDMRIWSNHEQYDSVFLTDALNGRFHGASDSSNSGSREEEGATGNINTISEGINVSYEDIRNVDTPCNDASVSSANDAGAVVGADRSNSWPRCWDFLKDNSNNADVNNDVQAHNLLPPSRLEEKHEALRDCGQESENLHHHDSRHGEEEINSTGSAQNPISSGCEAPVVLPAEEQVRSFNIDLSSNDVGLSKSLVSNKQVDNMSILDFPSPAGPNTDSPAQHTGFLELLGPASRSDDQDHHTSETNPGFVNLPIQISEMVDELCELPFTFSLKPPEAATSAPELPSPPTNPPPSMPGWLASANEPIEFDALGEESVSDLLAEVDAMESQGAPHSPSAAIKFAREFLEDCRDDCFSSIEEFGSKNDALTRPDPVSAASSEGETNAAPPGAGVAGPSSAPPPDICVDPGWGAVQGHINLVTVQGNVNLVLGGPAGWGTGLGSGWVSPGLGHGPVGAGSLPWDGQRKYQGGWERFGSPREWAGGYQGGRAPWGRGMGGYPRSLPKGQRVCKFYESGHCKKGAFCDYLHHP</sequence>
<dbReference type="Gene3D" id="3.30.1490.40">
    <property type="match status" value="1"/>
</dbReference>